<dbReference type="STRING" id="39482.ERS852491_01884"/>
<dbReference type="RefSeq" id="WP_055152773.1">
    <property type="nucleotide sequence ID" value="NZ_CYZU01000014.1"/>
</dbReference>
<dbReference type="Gene3D" id="3.40.50.300">
    <property type="entry name" value="P-loop containing nucleotide triphosphate hydrolases"/>
    <property type="match status" value="1"/>
</dbReference>
<organism evidence="3 4">
    <name type="scientific">Faecalicatena contorta</name>
    <dbReference type="NCBI Taxonomy" id="39482"/>
    <lineage>
        <taxon>Bacteria</taxon>
        <taxon>Bacillati</taxon>
        <taxon>Bacillota</taxon>
        <taxon>Clostridia</taxon>
        <taxon>Lachnospirales</taxon>
        <taxon>Lachnospiraceae</taxon>
        <taxon>Faecalicatena</taxon>
    </lineage>
</organism>
<dbReference type="SUPFAM" id="SSF52540">
    <property type="entry name" value="P-loop containing nucleoside triphosphate hydrolases"/>
    <property type="match status" value="1"/>
</dbReference>
<dbReference type="PANTHER" id="PTHR30486:SF6">
    <property type="entry name" value="TYPE IV PILUS RETRACTATION ATPASE PILT"/>
    <property type="match status" value="1"/>
</dbReference>
<evidence type="ECO:0000313" key="4">
    <source>
        <dbReference type="Proteomes" id="UP000095544"/>
    </source>
</evidence>
<dbReference type="InterPro" id="IPR027417">
    <property type="entry name" value="P-loop_NTPase"/>
</dbReference>
<evidence type="ECO:0000256" key="1">
    <source>
        <dbReference type="ARBA" id="ARBA00006611"/>
    </source>
</evidence>
<comment type="similarity">
    <text evidence="1">Belongs to the GSP E family.</text>
</comment>
<dbReference type="Proteomes" id="UP000095544">
    <property type="component" value="Unassembled WGS sequence"/>
</dbReference>
<dbReference type="AlphaFoldDB" id="A0A174E4F8"/>
<dbReference type="InterPro" id="IPR050921">
    <property type="entry name" value="T4SS_GSP_E_ATPase"/>
</dbReference>
<dbReference type="OrthoDB" id="9810761at2"/>
<gene>
    <name evidence="3" type="ORF">ERS852491_01884</name>
</gene>
<dbReference type="GO" id="GO:0016887">
    <property type="term" value="F:ATP hydrolysis activity"/>
    <property type="evidence" value="ECO:0007669"/>
    <property type="project" value="InterPro"/>
</dbReference>
<sequence length="357" mass="40992">MKVSREAWNLKAESFGPLLPYVIDPDITDINFNGTDVWVEHLKRGIYKVPVQLPAEFVSQFSIRVSNVVSSQINKYNNVLEAETDILRISIIHSSATNTGYAISIRKTPAVMRMSVENMLKEQYCSGELLIFLINCIRARMNMVFCGRPGAGKTELLKFLTQYIPKEEKVMTIEDNLEIHYKEINPGSNCVELKVDEEFFPYTKAIKTALRQNPQWVLLSEARSVEVKYLLECFSTGLHGLTTLHTDDTRKIPDRIQNMMQDAYAATRLENDIYSFLNVGVLLRKKVTERQKVVRFIDQICLFDRIGEQNVKCLIAEDGKFISREIPENVMKKFKLEDITAPFSDMGSMPVNMRRRG</sequence>
<accession>A0A174E4F8</accession>
<dbReference type="PANTHER" id="PTHR30486">
    <property type="entry name" value="TWITCHING MOTILITY PROTEIN PILT"/>
    <property type="match status" value="1"/>
</dbReference>
<reference evidence="3 4" key="1">
    <citation type="submission" date="2015-09" db="EMBL/GenBank/DDBJ databases">
        <authorList>
            <consortium name="Pathogen Informatics"/>
        </authorList>
    </citation>
    <scope>NUCLEOTIDE SEQUENCE [LARGE SCALE GENOMIC DNA]</scope>
    <source>
        <strain evidence="3 4">2789STDY5834876</strain>
    </source>
</reference>
<dbReference type="Gene3D" id="3.30.450.370">
    <property type="match status" value="1"/>
</dbReference>
<dbReference type="EMBL" id="CYZU01000014">
    <property type="protein sequence ID" value="CUO32643.1"/>
    <property type="molecule type" value="Genomic_DNA"/>
</dbReference>
<evidence type="ECO:0000313" key="3">
    <source>
        <dbReference type="EMBL" id="CUO32643.1"/>
    </source>
</evidence>
<protein>
    <submittedName>
        <fullName evidence="3">Type IV secretion system protein virB11</fullName>
    </submittedName>
</protein>
<feature type="domain" description="Bacterial type II secretion system protein E" evidence="2">
    <location>
        <begin position="100"/>
        <end position="272"/>
    </location>
</feature>
<name>A0A174E4F8_9FIRM</name>
<dbReference type="Pfam" id="PF00437">
    <property type="entry name" value="T2SSE"/>
    <property type="match status" value="1"/>
</dbReference>
<evidence type="ECO:0000259" key="2">
    <source>
        <dbReference type="Pfam" id="PF00437"/>
    </source>
</evidence>
<dbReference type="InterPro" id="IPR001482">
    <property type="entry name" value="T2SS/T4SS_dom"/>
</dbReference>
<proteinExistence type="inferred from homology"/>